<protein>
    <submittedName>
        <fullName evidence="2">WD40 repeat protein</fullName>
    </submittedName>
</protein>
<accession>A0A3N1NZM3</accession>
<sequence length="381" mass="42472">MSTESLRFQYSPWFQCALGVLILVLIGLTGCQTTSHSSATAAGQLTFVQKKMGPVTQLQRVSPTGESGPVLVSERWRDLQPHWSPQGTLVFMSNRHGRDQIHLDKDRERLQIFLLEPGNAEPELISDTDDSAVSPRFSPSGEAVAYIHARPGNAALEVVELNARGATPVTQARDILDYAWAPDGRALAVVVFDPGRSRLEFVAAPGERDPELPYLQPEERGSVITGVSWSPDGSAVAYIVNSPDRARRLYQYDLKTGQRRRLSNPEHHVQNPVQWSADGDALLYAALVDFDFHYDETQREQVYEGSMQIFLSDRSGNARQLTQGEGRHGAPVFSPDGRRIGFLFAETLDARTLSVRTMDLEGREVRELHQRVAPESLLQWN</sequence>
<name>A0A3N1NZM3_9GAMM</name>
<dbReference type="Gene3D" id="2.120.10.30">
    <property type="entry name" value="TolB, C-terminal domain"/>
    <property type="match status" value="2"/>
</dbReference>
<dbReference type="Pfam" id="PF07676">
    <property type="entry name" value="PD40"/>
    <property type="match status" value="2"/>
</dbReference>
<dbReference type="InterPro" id="IPR011042">
    <property type="entry name" value="6-blade_b-propeller_TolB-like"/>
</dbReference>
<dbReference type="SUPFAM" id="SSF82171">
    <property type="entry name" value="DPP6 N-terminal domain-like"/>
    <property type="match status" value="1"/>
</dbReference>
<dbReference type="AlphaFoldDB" id="A0A3N1NZM3"/>
<dbReference type="EMBL" id="RJUK01000001">
    <property type="protein sequence ID" value="ROQ21645.1"/>
    <property type="molecule type" value="Genomic_DNA"/>
</dbReference>
<comment type="caution">
    <text evidence="2">The sequence shown here is derived from an EMBL/GenBank/DDBJ whole genome shotgun (WGS) entry which is preliminary data.</text>
</comment>
<reference evidence="2 3" key="1">
    <citation type="submission" date="2018-11" db="EMBL/GenBank/DDBJ databases">
        <title>Genomic Encyclopedia of Type Strains, Phase IV (KMG-IV): sequencing the most valuable type-strain genomes for metagenomic binning, comparative biology and taxonomic classification.</title>
        <authorList>
            <person name="Goeker M."/>
        </authorList>
    </citation>
    <scope>NUCLEOTIDE SEQUENCE [LARGE SCALE GENOMIC DNA]</scope>
    <source>
        <strain evidence="2 3">DSM 16974</strain>
    </source>
</reference>
<dbReference type="InterPro" id="IPR011659">
    <property type="entry name" value="WD40"/>
</dbReference>
<organism evidence="2 3">
    <name type="scientific">Marinimicrobium koreense</name>
    <dbReference type="NCBI Taxonomy" id="306545"/>
    <lineage>
        <taxon>Bacteria</taxon>
        <taxon>Pseudomonadati</taxon>
        <taxon>Pseudomonadota</taxon>
        <taxon>Gammaproteobacteria</taxon>
        <taxon>Cellvibrionales</taxon>
        <taxon>Cellvibrionaceae</taxon>
        <taxon>Marinimicrobium</taxon>
    </lineage>
</organism>
<evidence type="ECO:0000313" key="3">
    <source>
        <dbReference type="Proteomes" id="UP000273643"/>
    </source>
</evidence>
<comment type="similarity">
    <text evidence="1">Belongs to the TolB family.</text>
</comment>
<dbReference type="PANTHER" id="PTHR36842">
    <property type="entry name" value="PROTEIN TOLB HOMOLOG"/>
    <property type="match status" value="1"/>
</dbReference>
<gene>
    <name evidence="2" type="ORF">EDC38_2271</name>
</gene>
<proteinExistence type="inferred from homology"/>
<evidence type="ECO:0000256" key="1">
    <source>
        <dbReference type="ARBA" id="ARBA00009820"/>
    </source>
</evidence>
<keyword evidence="3" id="KW-1185">Reference proteome</keyword>
<dbReference type="Proteomes" id="UP000273643">
    <property type="component" value="Unassembled WGS sequence"/>
</dbReference>
<dbReference type="RefSeq" id="WP_123638596.1">
    <property type="nucleotide sequence ID" value="NZ_RJUK01000001.1"/>
</dbReference>
<dbReference type="PANTHER" id="PTHR36842:SF1">
    <property type="entry name" value="PROTEIN TOLB"/>
    <property type="match status" value="1"/>
</dbReference>
<evidence type="ECO:0000313" key="2">
    <source>
        <dbReference type="EMBL" id="ROQ21645.1"/>
    </source>
</evidence>
<dbReference type="PROSITE" id="PS51257">
    <property type="entry name" value="PROKAR_LIPOPROTEIN"/>
    <property type="match status" value="1"/>
</dbReference>
<dbReference type="OrthoDB" id="9812921at2"/>